<dbReference type="EMBL" id="LIRB01000073">
    <property type="protein sequence ID" value="KWX81176.1"/>
    <property type="molecule type" value="Genomic_DNA"/>
</dbReference>
<dbReference type="PANTHER" id="PTHR43312">
    <property type="entry name" value="D-THREO-ALDOSE 1-DEHYDROGENASE"/>
    <property type="match status" value="1"/>
</dbReference>
<evidence type="ECO:0000313" key="2">
    <source>
        <dbReference type="EMBL" id="KWX81176.1"/>
    </source>
</evidence>
<dbReference type="PANTHER" id="PTHR43312:SF1">
    <property type="entry name" value="NADP-DEPENDENT OXIDOREDUCTASE DOMAIN-CONTAINING PROTEIN"/>
    <property type="match status" value="1"/>
</dbReference>
<dbReference type="PATRIC" id="fig|483937.3.peg.6471"/>
<dbReference type="GO" id="GO:0016491">
    <property type="term" value="F:oxidoreductase activity"/>
    <property type="evidence" value="ECO:0007669"/>
    <property type="project" value="InterPro"/>
</dbReference>
<dbReference type="InterPro" id="IPR023210">
    <property type="entry name" value="NADP_OxRdtase_dom"/>
</dbReference>
<gene>
    <name evidence="2" type="ORF">AMQ84_00690</name>
</gene>
<dbReference type="RefSeq" id="WP_060818884.1">
    <property type="nucleotide sequence ID" value="NZ_LIRB01000073.1"/>
</dbReference>
<protein>
    <submittedName>
        <fullName evidence="2">Oxidoreductase</fullName>
    </submittedName>
</protein>
<dbReference type="SUPFAM" id="SSF51430">
    <property type="entry name" value="NAD(P)-linked oxidoreductase"/>
    <property type="match status" value="1"/>
</dbReference>
<dbReference type="Gene3D" id="3.20.20.100">
    <property type="entry name" value="NADP-dependent oxidoreductase domain"/>
    <property type="match status" value="1"/>
</dbReference>
<organism evidence="2 3">
    <name type="scientific">Paenibacillus riograndensis</name>
    <dbReference type="NCBI Taxonomy" id="483937"/>
    <lineage>
        <taxon>Bacteria</taxon>
        <taxon>Bacillati</taxon>
        <taxon>Bacillota</taxon>
        <taxon>Bacilli</taxon>
        <taxon>Bacillales</taxon>
        <taxon>Paenibacillaceae</taxon>
        <taxon>Paenibacillus</taxon>
        <taxon>Paenibacillus sonchi group</taxon>
    </lineage>
</organism>
<dbReference type="PRINTS" id="PR00069">
    <property type="entry name" value="ALDKETRDTASE"/>
</dbReference>
<evidence type="ECO:0000259" key="1">
    <source>
        <dbReference type="Pfam" id="PF00248"/>
    </source>
</evidence>
<accession>A0A132UCS3</accession>
<reference evidence="2 3" key="1">
    <citation type="submission" date="2015-08" db="EMBL/GenBank/DDBJ databases">
        <title>Genomes of Paenibacillus riograndensis.</title>
        <authorList>
            <person name="Sant'Anna F.H."/>
            <person name="Souza R."/>
            <person name="Ambrosini A."/>
            <person name="Bach E."/>
            <person name="Fernandes G."/>
            <person name="Balsanelli E."/>
            <person name="Baura V.A."/>
            <person name="Pedrosa F.O."/>
            <person name="Souza E.M."/>
            <person name="Passaglia L."/>
        </authorList>
    </citation>
    <scope>NUCLEOTIDE SEQUENCE [LARGE SCALE GENOMIC DNA]</scope>
    <source>
        <strain evidence="2 3">CAS34</strain>
    </source>
</reference>
<sequence length="302" mass="32861">MKTNRLGNSDLYVSAMGLGCMSLGTDATKAAAIMHEALELGINFLDTADLYDEGRNEEIIGQALRGRRGDVILATKVGNRRIPGQAGWSWDPSKAYIKSAVKGSLRRLQTDYIDLYQLHGGTLEDPIGETIEAFEELKQEGLIRYYGISSIRPNVIREYVSRSHIVSVMSQYSILDRRPEEAVLPLLEQHGIGLIARGPLAGGILTEHGGSKAHREYLGYSSEELPLLHEHLLERTGPSRTLTEAALHYPLANPAVAAVIPGASSLEQLRLNAAAAASAPLTPAELAAFRAASKSNRYAQHR</sequence>
<dbReference type="Pfam" id="PF00248">
    <property type="entry name" value="Aldo_ket_red"/>
    <property type="match status" value="1"/>
</dbReference>
<name>A0A132UCS3_9BACL</name>
<dbReference type="InterPro" id="IPR053135">
    <property type="entry name" value="AKR2_Oxidoreductase"/>
</dbReference>
<dbReference type="InterPro" id="IPR036812">
    <property type="entry name" value="NAD(P)_OxRdtase_dom_sf"/>
</dbReference>
<dbReference type="OrthoDB" id="9773828at2"/>
<evidence type="ECO:0000313" key="3">
    <source>
        <dbReference type="Proteomes" id="UP000070475"/>
    </source>
</evidence>
<feature type="domain" description="NADP-dependent oxidoreductase" evidence="1">
    <location>
        <begin position="16"/>
        <end position="292"/>
    </location>
</feature>
<keyword evidence="3" id="KW-1185">Reference proteome</keyword>
<dbReference type="AlphaFoldDB" id="A0A132UCS3"/>
<proteinExistence type="predicted"/>
<comment type="caution">
    <text evidence="2">The sequence shown here is derived from an EMBL/GenBank/DDBJ whole genome shotgun (WGS) entry which is preliminary data.</text>
</comment>
<dbReference type="InterPro" id="IPR020471">
    <property type="entry name" value="AKR"/>
</dbReference>
<dbReference type="CDD" id="cd19086">
    <property type="entry name" value="AKR_AKR11C1"/>
    <property type="match status" value="1"/>
</dbReference>
<dbReference type="Proteomes" id="UP000070475">
    <property type="component" value="Unassembled WGS sequence"/>
</dbReference>